<comment type="similarity">
    <text evidence="4">In the C-terminal section; belongs to the transpeptidase family.</text>
</comment>
<dbReference type="GO" id="GO:0009252">
    <property type="term" value="P:peptidoglycan biosynthetic process"/>
    <property type="evidence" value="ECO:0007669"/>
    <property type="project" value="UniProtKB-UniPathway"/>
</dbReference>
<evidence type="ECO:0000256" key="25">
    <source>
        <dbReference type="ARBA" id="ARBA00023316"/>
    </source>
</evidence>
<dbReference type="AlphaFoldDB" id="A0A1V3IYD1"/>
<keyword evidence="21 30" id="KW-0408">Iron</keyword>
<dbReference type="GO" id="GO:0030288">
    <property type="term" value="C:outer membrane-bounded periplasmic space"/>
    <property type="evidence" value="ECO:0007669"/>
    <property type="project" value="TreeGrafter"/>
</dbReference>
<dbReference type="RefSeq" id="WP_077478568.1">
    <property type="nucleotide sequence ID" value="NZ_MLHL01000055.1"/>
</dbReference>
<dbReference type="InterPro" id="IPR009056">
    <property type="entry name" value="Cyt_c-like_dom"/>
</dbReference>
<reference evidence="33 34" key="1">
    <citation type="submission" date="2016-10" db="EMBL/GenBank/DDBJ databases">
        <title>Rodentibacter gen. nov. and new species.</title>
        <authorList>
            <person name="Christensen H."/>
        </authorList>
    </citation>
    <scope>NUCLEOTIDE SEQUENCE [LARGE SCALE GENOMIC DNA]</scope>
    <source>
        <strain evidence="33 34">H1987082031</strain>
    </source>
</reference>
<evidence type="ECO:0000256" key="15">
    <source>
        <dbReference type="ARBA" id="ARBA00022723"/>
    </source>
</evidence>
<evidence type="ECO:0000256" key="21">
    <source>
        <dbReference type="ARBA" id="ARBA00023004"/>
    </source>
</evidence>
<dbReference type="GO" id="GO:0046872">
    <property type="term" value="F:metal ion binding"/>
    <property type="evidence" value="ECO:0007669"/>
    <property type="project" value="UniProtKB-KW"/>
</dbReference>
<keyword evidence="12" id="KW-0328">Glycosyltransferase</keyword>
<evidence type="ECO:0000256" key="3">
    <source>
        <dbReference type="ARBA" id="ARBA00004752"/>
    </source>
</evidence>
<keyword evidence="15 30" id="KW-0479">Metal-binding</keyword>
<feature type="region of interest" description="Disordered" evidence="31">
    <location>
        <begin position="850"/>
        <end position="869"/>
    </location>
</feature>
<organism evidence="33 34">
    <name type="scientific">Rodentibacter trehalosifermentans</name>
    <dbReference type="NCBI Taxonomy" id="1908263"/>
    <lineage>
        <taxon>Bacteria</taxon>
        <taxon>Pseudomonadati</taxon>
        <taxon>Pseudomonadota</taxon>
        <taxon>Gammaproteobacteria</taxon>
        <taxon>Pasteurellales</taxon>
        <taxon>Pasteurellaceae</taxon>
        <taxon>Rodentibacter</taxon>
    </lineage>
</organism>
<dbReference type="Gene3D" id="3.40.710.10">
    <property type="entry name" value="DD-peptidase/beta-lactamase superfamily"/>
    <property type="match status" value="3"/>
</dbReference>
<dbReference type="InterPro" id="IPR036950">
    <property type="entry name" value="PBP_transglycosylase"/>
</dbReference>
<dbReference type="InterPro" id="IPR001460">
    <property type="entry name" value="PCN-bd_Tpept"/>
</dbReference>
<comment type="function">
    <text evidence="1">Cell wall formation. Synthesis of cross-linked peptidoglycan from the lipid intermediates. The enzyme has a penicillin-insensitive transglycosylase N-terminal domain (formation of linear glycan strands) and a penicillin-sensitive transpeptidase C-terminal domain (cross-linking of the peptide subunits).</text>
</comment>
<dbReference type="InterPro" id="IPR023346">
    <property type="entry name" value="Lysozyme-like_dom_sf"/>
</dbReference>
<dbReference type="Proteomes" id="UP000189161">
    <property type="component" value="Unassembled WGS sequence"/>
</dbReference>
<dbReference type="PROSITE" id="PS51007">
    <property type="entry name" value="CYTC"/>
    <property type="match status" value="1"/>
</dbReference>
<dbReference type="EMBL" id="MLHL01000055">
    <property type="protein sequence ID" value="OOF47401.1"/>
    <property type="molecule type" value="Genomic_DNA"/>
</dbReference>
<dbReference type="GO" id="GO:0071555">
    <property type="term" value="P:cell wall organization"/>
    <property type="evidence" value="ECO:0007669"/>
    <property type="project" value="UniProtKB-KW"/>
</dbReference>
<dbReference type="SUPFAM" id="SSF53955">
    <property type="entry name" value="Lysozyme-like"/>
    <property type="match status" value="1"/>
</dbReference>
<dbReference type="OrthoDB" id="9766909at2"/>
<comment type="pathway">
    <text evidence="29">Glycan biosynthesis.</text>
</comment>
<dbReference type="InterPro" id="IPR012338">
    <property type="entry name" value="Beta-lactam/transpept-like"/>
</dbReference>
<keyword evidence="34" id="KW-1185">Reference proteome</keyword>
<keyword evidence="9" id="KW-0997">Cell inner membrane</keyword>
<keyword evidence="18" id="KW-0735">Signal-anchor</keyword>
<comment type="pathway">
    <text evidence="3">Cell wall biogenesis; peptidoglycan biosynthesis.</text>
</comment>
<evidence type="ECO:0000256" key="13">
    <source>
        <dbReference type="ARBA" id="ARBA00022679"/>
    </source>
</evidence>
<evidence type="ECO:0000259" key="32">
    <source>
        <dbReference type="PROSITE" id="PS51007"/>
    </source>
</evidence>
<evidence type="ECO:0000256" key="23">
    <source>
        <dbReference type="ARBA" id="ARBA00023251"/>
    </source>
</evidence>
<keyword evidence="22" id="KW-0472">Membrane</keyword>
<evidence type="ECO:0000256" key="1">
    <source>
        <dbReference type="ARBA" id="ARBA00002624"/>
    </source>
</evidence>
<evidence type="ECO:0000256" key="28">
    <source>
        <dbReference type="ARBA" id="ARBA00049902"/>
    </source>
</evidence>
<dbReference type="GO" id="GO:0005886">
    <property type="term" value="C:plasma membrane"/>
    <property type="evidence" value="ECO:0007669"/>
    <property type="project" value="UniProtKB-SubCell"/>
</dbReference>
<dbReference type="Gene3D" id="1.10.3810.10">
    <property type="entry name" value="Biosynthetic peptidoglycan transglycosylase-like"/>
    <property type="match status" value="1"/>
</dbReference>
<dbReference type="InterPro" id="IPR001264">
    <property type="entry name" value="Glyco_trans_51"/>
</dbReference>
<dbReference type="SUPFAM" id="SSF56601">
    <property type="entry name" value="beta-lactamase/transpeptidase-like"/>
    <property type="match status" value="1"/>
</dbReference>
<dbReference type="GO" id="GO:0008360">
    <property type="term" value="P:regulation of cell shape"/>
    <property type="evidence" value="ECO:0007669"/>
    <property type="project" value="UniProtKB-KW"/>
</dbReference>
<keyword evidence="17" id="KW-0133">Cell shape</keyword>
<dbReference type="EC" id="2.4.99.28" evidence="27"/>
<dbReference type="EC" id="3.4.16.4" evidence="6"/>
<evidence type="ECO:0000313" key="34">
    <source>
        <dbReference type="Proteomes" id="UP000189161"/>
    </source>
</evidence>
<feature type="domain" description="Cytochrome c" evidence="32">
    <location>
        <begin position="580"/>
        <end position="695"/>
    </location>
</feature>
<keyword evidence="25" id="KW-0961">Cell wall biogenesis/degradation</keyword>
<keyword evidence="14" id="KW-0812">Transmembrane</keyword>
<keyword evidence="19" id="KW-0573">Peptidoglycan synthesis</keyword>
<evidence type="ECO:0000256" key="31">
    <source>
        <dbReference type="SAM" id="MobiDB-lite"/>
    </source>
</evidence>
<comment type="similarity">
    <text evidence="5">In the N-terminal section; belongs to the glycosyltransferase 51 family.</text>
</comment>
<evidence type="ECO:0000256" key="17">
    <source>
        <dbReference type="ARBA" id="ARBA00022960"/>
    </source>
</evidence>
<evidence type="ECO:0000256" key="19">
    <source>
        <dbReference type="ARBA" id="ARBA00022984"/>
    </source>
</evidence>
<name>A0A1V3IYD1_9PAST</name>
<keyword evidence="30" id="KW-0349">Heme</keyword>
<dbReference type="GO" id="GO:0046677">
    <property type="term" value="P:response to antibiotic"/>
    <property type="evidence" value="ECO:0007669"/>
    <property type="project" value="UniProtKB-KW"/>
</dbReference>
<keyword evidence="23" id="KW-0046">Antibiotic resistance</keyword>
<comment type="subcellular location">
    <subcellularLocation>
        <location evidence="2">Cell inner membrane</location>
        <topology evidence="2">Single-pass type II membrane protein</topology>
    </subcellularLocation>
</comment>
<evidence type="ECO:0000256" key="30">
    <source>
        <dbReference type="PROSITE-ProRule" id="PRU00433"/>
    </source>
</evidence>
<evidence type="ECO:0000256" key="7">
    <source>
        <dbReference type="ARBA" id="ARBA00018638"/>
    </source>
</evidence>
<keyword evidence="11" id="KW-0645">Protease</keyword>
<dbReference type="Pfam" id="PF17092">
    <property type="entry name" value="PCB_OB"/>
    <property type="match status" value="1"/>
</dbReference>
<dbReference type="UniPathway" id="UPA00219"/>
<proteinExistence type="inferred from homology"/>
<keyword evidence="16" id="KW-0378">Hydrolase</keyword>
<evidence type="ECO:0000256" key="11">
    <source>
        <dbReference type="ARBA" id="ARBA00022670"/>
    </source>
</evidence>
<dbReference type="GO" id="GO:0006508">
    <property type="term" value="P:proteolysis"/>
    <property type="evidence" value="ECO:0007669"/>
    <property type="project" value="UniProtKB-KW"/>
</dbReference>
<dbReference type="GO" id="GO:0009002">
    <property type="term" value="F:serine-type D-Ala-D-Ala carboxypeptidase activity"/>
    <property type="evidence" value="ECO:0007669"/>
    <property type="project" value="UniProtKB-EC"/>
</dbReference>
<evidence type="ECO:0000256" key="9">
    <source>
        <dbReference type="ARBA" id="ARBA00022519"/>
    </source>
</evidence>
<evidence type="ECO:0000256" key="10">
    <source>
        <dbReference type="ARBA" id="ARBA00022645"/>
    </source>
</evidence>
<comment type="catalytic activity">
    <reaction evidence="26">
        <text>Preferential cleavage: (Ac)2-L-Lys-D-Ala-|-D-Ala. Also transpeptidation of peptidyl-alanyl moieties that are N-acyl substituents of D-alanine.</text>
        <dbReference type="EC" id="3.4.16.4"/>
    </reaction>
</comment>
<evidence type="ECO:0000256" key="18">
    <source>
        <dbReference type="ARBA" id="ARBA00022968"/>
    </source>
</evidence>
<gene>
    <name evidence="33" type="ORF">BKK52_09345</name>
</gene>
<dbReference type="Pfam" id="PF00905">
    <property type="entry name" value="Transpeptidase"/>
    <property type="match status" value="1"/>
</dbReference>
<evidence type="ECO:0000256" key="22">
    <source>
        <dbReference type="ARBA" id="ARBA00023136"/>
    </source>
</evidence>
<protein>
    <recommendedName>
        <fullName evidence="7">Penicillin-binding protein 1A</fullName>
        <ecNumber evidence="27">2.4.99.28</ecNumber>
        <ecNumber evidence="6">3.4.16.4</ecNumber>
    </recommendedName>
</protein>
<dbReference type="InterPro" id="IPR031376">
    <property type="entry name" value="PCB_OB"/>
</dbReference>
<dbReference type="Pfam" id="PF00912">
    <property type="entry name" value="Transgly"/>
    <property type="match status" value="1"/>
</dbReference>
<dbReference type="InterPro" id="IPR050396">
    <property type="entry name" value="Glycosyltr_51/Transpeptidase"/>
</dbReference>
<evidence type="ECO:0000256" key="12">
    <source>
        <dbReference type="ARBA" id="ARBA00022676"/>
    </source>
</evidence>
<comment type="catalytic activity">
    <reaction evidence="28">
        <text>[GlcNAc-(1-&gt;4)-Mur2Ac(oyl-L-Ala-gamma-D-Glu-L-Lys-D-Ala-D-Ala)](n)-di-trans,octa-cis-undecaprenyl diphosphate + beta-D-GlcNAc-(1-&gt;4)-Mur2Ac(oyl-L-Ala-gamma-D-Glu-L-Lys-D-Ala-D-Ala)-di-trans,octa-cis-undecaprenyl diphosphate = [GlcNAc-(1-&gt;4)-Mur2Ac(oyl-L-Ala-gamma-D-Glu-L-Lys-D-Ala-D-Ala)](n+1)-di-trans,octa-cis-undecaprenyl diphosphate + di-trans,octa-cis-undecaprenyl diphosphate + H(+)</text>
        <dbReference type="Rhea" id="RHEA:23708"/>
        <dbReference type="Rhea" id="RHEA-COMP:9602"/>
        <dbReference type="Rhea" id="RHEA-COMP:9603"/>
        <dbReference type="ChEBI" id="CHEBI:15378"/>
        <dbReference type="ChEBI" id="CHEBI:58405"/>
        <dbReference type="ChEBI" id="CHEBI:60033"/>
        <dbReference type="ChEBI" id="CHEBI:78435"/>
        <dbReference type="EC" id="2.4.99.28"/>
    </reaction>
</comment>
<dbReference type="PANTHER" id="PTHR32282:SF27">
    <property type="entry name" value="PENICILLIN-BINDING PROTEIN 1A"/>
    <property type="match status" value="1"/>
</dbReference>
<accession>A0A1V3IYD1</accession>
<evidence type="ECO:0000256" key="2">
    <source>
        <dbReference type="ARBA" id="ARBA00004249"/>
    </source>
</evidence>
<evidence type="ECO:0000256" key="20">
    <source>
        <dbReference type="ARBA" id="ARBA00022989"/>
    </source>
</evidence>
<keyword evidence="24" id="KW-0511">Multifunctional enzyme</keyword>
<evidence type="ECO:0000256" key="8">
    <source>
        <dbReference type="ARBA" id="ARBA00022475"/>
    </source>
</evidence>
<evidence type="ECO:0000256" key="14">
    <source>
        <dbReference type="ARBA" id="ARBA00022692"/>
    </source>
</evidence>
<dbReference type="PANTHER" id="PTHR32282">
    <property type="entry name" value="BINDING PROTEIN TRANSPEPTIDASE, PUTATIVE-RELATED"/>
    <property type="match status" value="1"/>
</dbReference>
<evidence type="ECO:0000256" key="29">
    <source>
        <dbReference type="ARBA" id="ARBA00060592"/>
    </source>
</evidence>
<evidence type="ECO:0000256" key="6">
    <source>
        <dbReference type="ARBA" id="ARBA00012448"/>
    </source>
</evidence>
<sequence length="869" mass="95965">MRIAKLIFSSLLTLCILGLVAGGVFYLHLKSELPSVESLKNVELQQPMQIYTADGKLIGEVGEQRRIPVKLENVPPRLIEAFLATEDSRFYDHNGIDPLGIARALYVALSSGEASQGASTITQQLAKNFFLTPEKKLIRKAREAVLAIEIENALSKQEILELYLNKIFLGYRSYGIAAAAQTYFGKSLNELTLSEMAMIAGLPKAPSTMNPLYSLKRAEERRNIVLARMLDEKYITKEEYDAALKEPISASYHGARFDFRADYVTEMVRQEMVKRFGEEKAYTSGYKVFTTVLSKDQAQAQKAVRDNLINYDMRHGWRGGAPLWKKGETAWEPERIVAFLKQLPNSAPFIPAAVTALGKNGAELLLANHQTMTLSFNAMRWAGKSPVKVGDQIWIRQRDNGEWILGQIPAANSALVSLNSDNGAIEALVGGFSFEQSKFNRATQSLVQVGSSFKPFIYAAALEKGLTLSSVLQDSPISIAKPGQKVWNPKNSPDRYDGPMRLRVGLGLSKNMIAIRALQTAGIDFTVDFLQRFGFNREQYFASEALALGAASFTPLEMARAYAVFDNGGFLIDPYIIEKIQDNNGKDLFIANPKIACITCHDIPVIYGETKNKIDGFQNIAKPDDLKAAKGNINTDTEEDVQPDNVPDLPELQAQSGMLNDDAVNLMANAKDGTSKVEYAPRVISGELAFLIRSALNTAIYGEQGLSWKGTSWRMANEIKQRNDIGGKTGTTNSSKVAWYAGFGANLVTTTYVGFDDNKRVLGRGESGGKTAMPAWIAYMKVALSDIPERNLELPPNIMEKTIDSNSGLLSEYGGRKEYFIVGTEPKRTYAAEMQERGYYVPPELQQRLNGGTGKIQDATPVAQPEELF</sequence>
<evidence type="ECO:0000256" key="4">
    <source>
        <dbReference type="ARBA" id="ARBA00007090"/>
    </source>
</evidence>
<dbReference type="GO" id="GO:0020037">
    <property type="term" value="F:heme binding"/>
    <property type="evidence" value="ECO:0007669"/>
    <property type="project" value="InterPro"/>
</dbReference>
<dbReference type="GO" id="GO:0008658">
    <property type="term" value="F:penicillin binding"/>
    <property type="evidence" value="ECO:0007669"/>
    <property type="project" value="InterPro"/>
</dbReference>
<dbReference type="FunFam" id="1.10.3810.10:FF:000003">
    <property type="entry name" value="Penicillin-binding protein 1a"/>
    <property type="match status" value="1"/>
</dbReference>
<evidence type="ECO:0000256" key="26">
    <source>
        <dbReference type="ARBA" id="ARBA00034000"/>
    </source>
</evidence>
<evidence type="ECO:0000313" key="33">
    <source>
        <dbReference type="EMBL" id="OOF47401.1"/>
    </source>
</evidence>
<dbReference type="GO" id="GO:0009055">
    <property type="term" value="F:electron transfer activity"/>
    <property type="evidence" value="ECO:0007669"/>
    <property type="project" value="InterPro"/>
</dbReference>
<dbReference type="GO" id="GO:0008955">
    <property type="term" value="F:peptidoglycan glycosyltransferase activity"/>
    <property type="evidence" value="ECO:0007669"/>
    <property type="project" value="UniProtKB-EC"/>
</dbReference>
<comment type="caution">
    <text evidence="33">The sequence shown here is derived from an EMBL/GenBank/DDBJ whole genome shotgun (WGS) entry which is preliminary data.</text>
</comment>
<evidence type="ECO:0000256" key="24">
    <source>
        <dbReference type="ARBA" id="ARBA00023268"/>
    </source>
</evidence>
<keyword evidence="20" id="KW-1133">Transmembrane helix</keyword>
<keyword evidence="13" id="KW-0808">Transferase</keyword>
<evidence type="ECO:0000256" key="16">
    <source>
        <dbReference type="ARBA" id="ARBA00022801"/>
    </source>
</evidence>
<evidence type="ECO:0000256" key="5">
    <source>
        <dbReference type="ARBA" id="ARBA00007739"/>
    </source>
</evidence>
<keyword evidence="8" id="KW-1003">Cell membrane</keyword>
<evidence type="ECO:0000256" key="27">
    <source>
        <dbReference type="ARBA" id="ARBA00044770"/>
    </source>
</evidence>
<keyword evidence="10" id="KW-0121">Carboxypeptidase</keyword>